<dbReference type="PRINTS" id="PR00722">
    <property type="entry name" value="CHYMOTRYPSIN"/>
</dbReference>
<dbReference type="InterPro" id="IPR033116">
    <property type="entry name" value="TRYPSIN_SER"/>
</dbReference>
<dbReference type="PROSITE" id="PS00135">
    <property type="entry name" value="TRYPSIN_SER"/>
    <property type="match status" value="1"/>
</dbReference>
<feature type="compositionally biased region" description="Gly residues" evidence="3">
    <location>
        <begin position="298"/>
        <end position="307"/>
    </location>
</feature>
<dbReference type="PROSITE" id="PS50240">
    <property type="entry name" value="TRYPSIN_DOM"/>
    <property type="match status" value="1"/>
</dbReference>
<keyword evidence="4" id="KW-0732">Signal</keyword>
<dbReference type="PANTHER" id="PTHR24250:SF50">
    <property type="entry name" value="PEPTIDASE S1 DOMAIN-CONTAINING PROTEIN"/>
    <property type="match status" value="1"/>
</dbReference>
<proteinExistence type="predicted"/>
<dbReference type="CDD" id="cd00190">
    <property type="entry name" value="Tryp_SPc"/>
    <property type="match status" value="1"/>
</dbReference>
<evidence type="ECO:0000256" key="3">
    <source>
        <dbReference type="SAM" id="MobiDB-lite"/>
    </source>
</evidence>
<evidence type="ECO:0000256" key="1">
    <source>
        <dbReference type="ARBA" id="ARBA00023157"/>
    </source>
</evidence>
<dbReference type="Pfam" id="PF00089">
    <property type="entry name" value="Trypsin"/>
    <property type="match status" value="1"/>
</dbReference>
<dbReference type="InterPro" id="IPR001254">
    <property type="entry name" value="Trypsin_dom"/>
</dbReference>
<dbReference type="Gene3D" id="2.40.10.10">
    <property type="entry name" value="Trypsin-like serine proteases"/>
    <property type="match status" value="1"/>
</dbReference>
<dbReference type="Proteomes" id="UP001652740">
    <property type="component" value="Unplaced"/>
</dbReference>
<feature type="domain" description="Peptidase S1" evidence="5">
    <location>
        <begin position="35"/>
        <end position="274"/>
    </location>
</feature>
<keyword evidence="1" id="KW-1015">Disulfide bond</keyword>
<evidence type="ECO:0000256" key="2">
    <source>
        <dbReference type="RuleBase" id="RU363034"/>
    </source>
</evidence>
<reference evidence="7" key="1">
    <citation type="submission" date="2025-08" db="UniProtKB">
        <authorList>
            <consortium name="RefSeq"/>
        </authorList>
    </citation>
    <scope>IDENTIFICATION</scope>
    <source>
        <tissue evidence="7">Whole larvae</tissue>
    </source>
</reference>
<evidence type="ECO:0000313" key="6">
    <source>
        <dbReference type="Proteomes" id="UP001652740"/>
    </source>
</evidence>
<keyword evidence="2" id="KW-0378">Hydrolase</keyword>
<gene>
    <name evidence="7" type="primary">LOC113520965</name>
</gene>
<dbReference type="SMART" id="SM00020">
    <property type="entry name" value="Tryp_SPc"/>
    <property type="match status" value="1"/>
</dbReference>
<dbReference type="InterPro" id="IPR001314">
    <property type="entry name" value="Peptidase_S1A"/>
</dbReference>
<accession>A0ABM3N274</accession>
<feature type="region of interest" description="Disordered" evidence="3">
    <location>
        <begin position="288"/>
        <end position="307"/>
    </location>
</feature>
<evidence type="ECO:0000259" key="5">
    <source>
        <dbReference type="PROSITE" id="PS50240"/>
    </source>
</evidence>
<keyword evidence="2" id="KW-0645">Protease</keyword>
<evidence type="ECO:0000313" key="7">
    <source>
        <dbReference type="RefSeq" id="XP_052757671.1"/>
    </source>
</evidence>
<organism evidence="6 7">
    <name type="scientific">Galleria mellonella</name>
    <name type="common">Greater wax moth</name>
    <dbReference type="NCBI Taxonomy" id="7137"/>
    <lineage>
        <taxon>Eukaryota</taxon>
        <taxon>Metazoa</taxon>
        <taxon>Ecdysozoa</taxon>
        <taxon>Arthropoda</taxon>
        <taxon>Hexapoda</taxon>
        <taxon>Insecta</taxon>
        <taxon>Pterygota</taxon>
        <taxon>Neoptera</taxon>
        <taxon>Endopterygota</taxon>
        <taxon>Lepidoptera</taxon>
        <taxon>Glossata</taxon>
        <taxon>Ditrysia</taxon>
        <taxon>Pyraloidea</taxon>
        <taxon>Pyralidae</taxon>
        <taxon>Galleriinae</taxon>
        <taxon>Galleria</taxon>
    </lineage>
</organism>
<keyword evidence="2" id="KW-0720">Serine protease</keyword>
<dbReference type="GeneID" id="113520965"/>
<feature type="chain" id="PRO_5046295004" evidence="4">
    <location>
        <begin position="20"/>
        <end position="315"/>
    </location>
</feature>
<dbReference type="RefSeq" id="XP_052757671.1">
    <property type="nucleotide sequence ID" value="XM_052901711.1"/>
</dbReference>
<dbReference type="InterPro" id="IPR018114">
    <property type="entry name" value="TRYPSIN_HIS"/>
</dbReference>
<protein>
    <submittedName>
        <fullName evidence="7">Collagenase-like</fullName>
    </submittedName>
</protein>
<dbReference type="InterPro" id="IPR043504">
    <property type="entry name" value="Peptidase_S1_PA_chymotrypsin"/>
</dbReference>
<dbReference type="InterPro" id="IPR009003">
    <property type="entry name" value="Peptidase_S1_PA"/>
</dbReference>
<dbReference type="SUPFAM" id="SSF50494">
    <property type="entry name" value="Trypsin-like serine proteases"/>
    <property type="match status" value="1"/>
</dbReference>
<sequence length="315" mass="33826">MATWAFFLIFAVLESSALADPTLTYPEIARGDSRIVSGWEADPGQLPFQLSIRNVNANGGVSACGGSIIHREWGLTAAHCTASRVSIVVRAGAVNLTRPYYLFETTEYYNHPLYIESLSVVQPNDIGVIKFGRELVFNDYVQPIRLQNSASRNRNYHDIRLTASGWGRTWTGGSSPENLNWVYLNGTSNAICRNAFGGSSIIQDSTICASAYNVSSQSVCQGDSGGPLTVIDDDGVLSEVGVASFVSSSGCHTDFPAGFVRPGHYHEWYYEVTGINFDWEYDESTSTLAPVTEESSEHGGGGGGGGGGGCCCCRP</sequence>
<dbReference type="PANTHER" id="PTHR24250">
    <property type="entry name" value="CHYMOTRYPSIN-RELATED"/>
    <property type="match status" value="1"/>
</dbReference>
<keyword evidence="6" id="KW-1185">Reference proteome</keyword>
<name>A0ABM3N274_GALME</name>
<dbReference type="PROSITE" id="PS00134">
    <property type="entry name" value="TRYPSIN_HIS"/>
    <property type="match status" value="1"/>
</dbReference>
<evidence type="ECO:0000256" key="4">
    <source>
        <dbReference type="SAM" id="SignalP"/>
    </source>
</evidence>
<feature type="signal peptide" evidence="4">
    <location>
        <begin position="1"/>
        <end position="19"/>
    </location>
</feature>